<evidence type="ECO:0000256" key="4">
    <source>
        <dbReference type="SAM" id="SignalP"/>
    </source>
</evidence>
<dbReference type="RefSeq" id="WP_113525438.1">
    <property type="nucleotide sequence ID" value="NZ_AP018795.1"/>
</dbReference>
<evidence type="ECO:0000313" key="5">
    <source>
        <dbReference type="EMBL" id="BBF64029.1"/>
    </source>
</evidence>
<evidence type="ECO:0000313" key="6">
    <source>
        <dbReference type="Proteomes" id="UP000280188"/>
    </source>
</evidence>
<dbReference type="Proteomes" id="UP000280188">
    <property type="component" value="Chromosome"/>
</dbReference>
<feature type="signal peptide" evidence="4">
    <location>
        <begin position="1"/>
        <end position="26"/>
    </location>
</feature>
<sequence length="272" mass="29397">MMRSSIYLTRVALTIGVLTLSGCATVNGPQGATGKPVDPLEAVNKPMFHLNMGLYDYVLKPVATGYKTVTPDFVREGVSNVFSNVDMPYIFINDFLQGRGRQGMEDLSRFLVNSVFGLGGLFDVANRLDLPNHENSLGVTLGVWGVPQGPYLVLPFYGPSSLRSLPGLAMTIFTGPAYYLTVSSAQYALTGVGIINKAYVEGPNIRMVQEAVNPYVFMRNAWEQHEQYLISGGAVSKNQLLEGLQLPPPAAATPTPKPGEASPSHENMKGKP</sequence>
<protein>
    <submittedName>
        <fullName evidence="5">Putative phospholipid-binding lipoprotein MlaA</fullName>
    </submittedName>
</protein>
<proteinExistence type="inferred from homology"/>
<name>A0A2Z6IFE7_ACIFI</name>
<reference evidence="5 6" key="1">
    <citation type="journal article" date="2018" name="Microbiol. Resour. Announc.">
        <title>Complete Genome Sequence of Acidithiobacillus ferridurans JCM 18981.</title>
        <authorList>
            <person name="Miyauchi T."/>
            <person name="Kouzuma A."/>
            <person name="Abe T."/>
            <person name="Watanabe K."/>
        </authorList>
    </citation>
    <scope>NUCLEOTIDE SEQUENCE [LARGE SCALE GENOMIC DNA]</scope>
    <source>
        <strain evidence="6">ATCC 33020 / DSM 29468 / JCM 18981 / 11Fe</strain>
    </source>
</reference>
<dbReference type="AlphaFoldDB" id="A0A2Z6IFE7"/>
<dbReference type="PRINTS" id="PR01805">
    <property type="entry name" value="VACJLIPOPROT"/>
</dbReference>
<evidence type="ECO:0000256" key="1">
    <source>
        <dbReference type="ARBA" id="ARBA00010634"/>
    </source>
</evidence>
<feature type="chain" id="PRO_5043983071" evidence="4">
    <location>
        <begin position="27"/>
        <end position="272"/>
    </location>
</feature>
<evidence type="ECO:0000256" key="2">
    <source>
        <dbReference type="ARBA" id="ARBA00022729"/>
    </source>
</evidence>
<feature type="compositionally biased region" description="Pro residues" evidence="3">
    <location>
        <begin position="246"/>
        <end position="257"/>
    </location>
</feature>
<dbReference type="PANTHER" id="PTHR30035">
    <property type="entry name" value="LIPOPROTEIN VACJ-RELATED"/>
    <property type="match status" value="1"/>
</dbReference>
<evidence type="ECO:0000256" key="3">
    <source>
        <dbReference type="SAM" id="MobiDB-lite"/>
    </source>
</evidence>
<accession>A0A2Z6IFE7</accession>
<dbReference type="GO" id="GO:0016020">
    <property type="term" value="C:membrane"/>
    <property type="evidence" value="ECO:0007669"/>
    <property type="project" value="InterPro"/>
</dbReference>
<dbReference type="GO" id="GO:0120010">
    <property type="term" value="P:intermembrane phospholipid transfer"/>
    <property type="evidence" value="ECO:0007669"/>
    <property type="project" value="TreeGrafter"/>
</dbReference>
<organism evidence="5 6">
    <name type="scientific">Acidithiobacillus ferridurans</name>
    <dbReference type="NCBI Taxonomy" id="1232575"/>
    <lineage>
        <taxon>Bacteria</taxon>
        <taxon>Pseudomonadati</taxon>
        <taxon>Pseudomonadota</taxon>
        <taxon>Acidithiobacillia</taxon>
        <taxon>Acidithiobacillales</taxon>
        <taxon>Acidithiobacillaceae</taxon>
        <taxon>Acidithiobacillus</taxon>
    </lineage>
</organism>
<keyword evidence="2 4" id="KW-0732">Signal</keyword>
<dbReference type="InterPro" id="IPR007428">
    <property type="entry name" value="MlaA"/>
</dbReference>
<comment type="similarity">
    <text evidence="1">Belongs to the MlaA family.</text>
</comment>
<dbReference type="PROSITE" id="PS51257">
    <property type="entry name" value="PROKAR_LIPOPROTEIN"/>
    <property type="match status" value="1"/>
</dbReference>
<dbReference type="PANTHER" id="PTHR30035:SF3">
    <property type="entry name" value="INTERMEMBRANE PHOSPHOLIPID TRANSPORT SYSTEM LIPOPROTEIN MLAA"/>
    <property type="match status" value="1"/>
</dbReference>
<dbReference type="EMBL" id="AP018795">
    <property type="protein sequence ID" value="BBF64029.1"/>
    <property type="molecule type" value="Genomic_DNA"/>
</dbReference>
<dbReference type="KEGG" id="afj:AFERRID_02470"/>
<keyword evidence="5" id="KW-0449">Lipoprotein</keyword>
<dbReference type="Pfam" id="PF04333">
    <property type="entry name" value="MlaA"/>
    <property type="match status" value="1"/>
</dbReference>
<gene>
    <name evidence="5" type="ORF">AFERRID_02470</name>
</gene>
<feature type="region of interest" description="Disordered" evidence="3">
    <location>
        <begin position="245"/>
        <end position="272"/>
    </location>
</feature>
<keyword evidence="6" id="KW-1185">Reference proteome</keyword>